<dbReference type="Proteomes" id="UP000186583">
    <property type="component" value="Unassembled WGS sequence"/>
</dbReference>
<evidence type="ECO:0000256" key="1">
    <source>
        <dbReference type="ARBA" id="ARBA00005495"/>
    </source>
</evidence>
<keyword evidence="2" id="KW-0479">Metal-binding</keyword>
<organism evidence="5 6">
    <name type="scientific">Colletotrichum chlorophyti</name>
    <dbReference type="NCBI Taxonomy" id="708187"/>
    <lineage>
        <taxon>Eukaryota</taxon>
        <taxon>Fungi</taxon>
        <taxon>Dikarya</taxon>
        <taxon>Ascomycota</taxon>
        <taxon>Pezizomycotina</taxon>
        <taxon>Sordariomycetes</taxon>
        <taxon>Hypocreomycetidae</taxon>
        <taxon>Glomerellales</taxon>
        <taxon>Glomerellaceae</taxon>
        <taxon>Colletotrichum</taxon>
    </lineage>
</organism>
<dbReference type="GO" id="GO:0046872">
    <property type="term" value="F:metal ion binding"/>
    <property type="evidence" value="ECO:0007669"/>
    <property type="project" value="UniProtKB-KW"/>
</dbReference>
<dbReference type="OrthoDB" id="2993351at2759"/>
<dbReference type="Gene3D" id="2.170.150.70">
    <property type="match status" value="1"/>
</dbReference>
<dbReference type="PANTHER" id="PTHR28620">
    <property type="entry name" value="CENTROMERE PROTEIN V"/>
    <property type="match status" value="1"/>
</dbReference>
<evidence type="ECO:0000256" key="3">
    <source>
        <dbReference type="ARBA" id="ARBA00022833"/>
    </source>
</evidence>
<feature type="domain" description="CENP-V/GFA" evidence="4">
    <location>
        <begin position="31"/>
        <end position="150"/>
    </location>
</feature>
<dbReference type="STRING" id="708187.A0A1Q8RT50"/>
<dbReference type="InterPro" id="IPR052355">
    <property type="entry name" value="CENP-V-like"/>
</dbReference>
<sequence>MRSHIETSSVPQPVVFRGALPDPTGDNTKLYTGGCDCGSVQVALRTKPLSEVEVKEDNCSICIRTGTIGVYPHKSQVSLVGKDKTQEYQFGRKFNGSPFCRACGVHCFGNLYGPPKDLIARLPKAKQEFVRKQLEIQPLNIRVLDDVEWDEIDIKWSNEGTEGYAVSK</sequence>
<accession>A0A1Q8RT50</accession>
<evidence type="ECO:0000313" key="6">
    <source>
        <dbReference type="Proteomes" id="UP000186583"/>
    </source>
</evidence>
<comment type="similarity">
    <text evidence="1">Belongs to the Gfa family.</text>
</comment>
<proteinExistence type="inferred from homology"/>
<dbReference type="InterPro" id="IPR006913">
    <property type="entry name" value="CENP-V/GFA"/>
</dbReference>
<protein>
    <recommendedName>
        <fullName evidence="4">CENP-V/GFA domain-containing protein</fullName>
    </recommendedName>
</protein>
<evidence type="ECO:0000256" key="2">
    <source>
        <dbReference type="ARBA" id="ARBA00022723"/>
    </source>
</evidence>
<reference evidence="5 6" key="1">
    <citation type="submission" date="2016-11" db="EMBL/GenBank/DDBJ databases">
        <title>Draft Genome Assembly of Colletotrichum chlorophyti a pathogen of herbaceous plants.</title>
        <authorList>
            <person name="Gan P."/>
            <person name="Narusaka M."/>
            <person name="Tsushima A."/>
            <person name="Narusaka Y."/>
            <person name="Takano Y."/>
            <person name="Shirasu K."/>
        </authorList>
    </citation>
    <scope>NUCLEOTIDE SEQUENCE [LARGE SCALE GENOMIC DNA]</scope>
    <source>
        <strain evidence="5 6">NTL11</strain>
    </source>
</reference>
<dbReference type="EMBL" id="MPGH01000091">
    <property type="protein sequence ID" value="OLN87507.1"/>
    <property type="molecule type" value="Genomic_DNA"/>
</dbReference>
<dbReference type="Pfam" id="PF04828">
    <property type="entry name" value="GFA"/>
    <property type="match status" value="1"/>
</dbReference>
<comment type="caution">
    <text evidence="5">The sequence shown here is derived from an EMBL/GenBank/DDBJ whole genome shotgun (WGS) entry which is preliminary data.</text>
</comment>
<dbReference type="PROSITE" id="PS51891">
    <property type="entry name" value="CENP_V_GFA"/>
    <property type="match status" value="1"/>
</dbReference>
<dbReference type="PANTHER" id="PTHR28620:SF1">
    <property type="entry name" value="CENP-V_GFA DOMAIN-CONTAINING PROTEIN"/>
    <property type="match status" value="1"/>
</dbReference>
<name>A0A1Q8RT50_9PEZI</name>
<evidence type="ECO:0000313" key="5">
    <source>
        <dbReference type="EMBL" id="OLN87507.1"/>
    </source>
</evidence>
<dbReference type="GO" id="GO:0016846">
    <property type="term" value="F:carbon-sulfur lyase activity"/>
    <property type="evidence" value="ECO:0007669"/>
    <property type="project" value="InterPro"/>
</dbReference>
<evidence type="ECO:0000259" key="4">
    <source>
        <dbReference type="PROSITE" id="PS51891"/>
    </source>
</evidence>
<dbReference type="SUPFAM" id="SSF51316">
    <property type="entry name" value="Mss4-like"/>
    <property type="match status" value="1"/>
</dbReference>
<keyword evidence="6" id="KW-1185">Reference proteome</keyword>
<gene>
    <name evidence="5" type="ORF">CCHL11_06156</name>
</gene>
<dbReference type="AlphaFoldDB" id="A0A1Q8RT50"/>
<dbReference type="InterPro" id="IPR011057">
    <property type="entry name" value="Mss4-like_sf"/>
</dbReference>
<keyword evidence="3" id="KW-0862">Zinc</keyword>